<dbReference type="PANTHER" id="PTHR34387:SF2">
    <property type="entry name" value="SLR1258 PROTEIN"/>
    <property type="match status" value="1"/>
</dbReference>
<dbReference type="Pfam" id="PF04402">
    <property type="entry name" value="SIMPL"/>
    <property type="match status" value="1"/>
</dbReference>
<keyword evidence="2" id="KW-1185">Reference proteome</keyword>
<reference evidence="1 2" key="1">
    <citation type="submission" date="2013-03" db="EMBL/GenBank/DDBJ databases">
        <title>Salinisphaera dokdonensis CL-ES53 Genome Sequencing.</title>
        <authorList>
            <person name="Li C."/>
            <person name="Lai Q."/>
            <person name="Shao Z."/>
        </authorList>
    </citation>
    <scope>NUCLEOTIDE SEQUENCE [LARGE SCALE GENOMIC DNA]</scope>
    <source>
        <strain evidence="1 2">CL-ES53</strain>
    </source>
</reference>
<evidence type="ECO:0000313" key="2">
    <source>
        <dbReference type="Proteomes" id="UP001460888"/>
    </source>
</evidence>
<dbReference type="Gene3D" id="3.30.70.2970">
    <property type="entry name" value="Protein of unknown function (DUF541), domain 2"/>
    <property type="match status" value="1"/>
</dbReference>
<dbReference type="PIRSF" id="PIRSF029033">
    <property type="entry name" value="UCP029033"/>
    <property type="match status" value="1"/>
</dbReference>
<protein>
    <recommendedName>
        <fullName evidence="3">Periplasmic protein</fullName>
    </recommendedName>
</protein>
<dbReference type="EMBL" id="APND01000003">
    <property type="protein sequence ID" value="MES1929813.1"/>
    <property type="molecule type" value="Genomic_DNA"/>
</dbReference>
<evidence type="ECO:0008006" key="3">
    <source>
        <dbReference type="Google" id="ProtNLM"/>
    </source>
</evidence>
<dbReference type="InterPro" id="IPR016907">
    <property type="entry name" value="UCP029033"/>
</dbReference>
<evidence type="ECO:0000313" key="1">
    <source>
        <dbReference type="EMBL" id="MES1929813.1"/>
    </source>
</evidence>
<organism evidence="1 2">
    <name type="scientific">Salinisphaera dokdonensis CL-ES53</name>
    <dbReference type="NCBI Taxonomy" id="1304272"/>
    <lineage>
        <taxon>Bacteria</taxon>
        <taxon>Pseudomonadati</taxon>
        <taxon>Pseudomonadota</taxon>
        <taxon>Gammaproteobacteria</taxon>
        <taxon>Salinisphaerales</taxon>
        <taxon>Salinisphaeraceae</taxon>
        <taxon>Salinisphaera</taxon>
    </lineage>
</organism>
<proteinExistence type="predicted"/>
<name>A0ABV2B341_9GAMM</name>
<dbReference type="InterPro" id="IPR052022">
    <property type="entry name" value="26kDa_periplasmic_antigen"/>
</dbReference>
<dbReference type="PANTHER" id="PTHR34387">
    <property type="entry name" value="SLR1258 PROTEIN"/>
    <property type="match status" value="1"/>
</dbReference>
<dbReference type="InterPro" id="IPR007497">
    <property type="entry name" value="SIMPL/DUF541"/>
</dbReference>
<sequence>MRAALTGYLGMKNNILAAAVLGVLLAIGLVVGGSYLKSAAIQWKSAERTVTVKGLAEREVRATLALWPLHFTVTGDALDEVQQRVNQQAGIIRRFLTDAGFKPEAITLTSPEVTDRYANSYGNQRPPSRYSAEATMLVRTQAIDKVKQAMPRVGELIGQGVVLSPNYNYRTEFLFTELEDIKPEMIAVATADARKAAKQFAEDSGSRVGAIRSASQGYFSISDLDSYTPDIKRIRVVTTIDYALED</sequence>
<dbReference type="Proteomes" id="UP001460888">
    <property type="component" value="Unassembled WGS sequence"/>
</dbReference>
<comment type="caution">
    <text evidence="1">The sequence shown here is derived from an EMBL/GenBank/DDBJ whole genome shotgun (WGS) entry which is preliminary data.</text>
</comment>
<accession>A0ABV2B341</accession>
<gene>
    <name evidence="1" type="ORF">SADO_11164</name>
</gene>